<accession>A0ACB9BGH2</accession>
<name>A0ACB9BGH2_CICIN</name>
<gene>
    <name evidence="1" type="ORF">L2E82_32172</name>
</gene>
<protein>
    <submittedName>
        <fullName evidence="1">Uncharacterized protein</fullName>
    </submittedName>
</protein>
<proteinExistence type="predicted"/>
<reference evidence="2" key="1">
    <citation type="journal article" date="2022" name="Mol. Ecol. Resour.">
        <title>The genomes of chicory, endive, great burdock and yacon provide insights into Asteraceae palaeo-polyploidization history and plant inulin production.</title>
        <authorList>
            <person name="Fan W."/>
            <person name="Wang S."/>
            <person name="Wang H."/>
            <person name="Wang A."/>
            <person name="Jiang F."/>
            <person name="Liu H."/>
            <person name="Zhao H."/>
            <person name="Xu D."/>
            <person name="Zhang Y."/>
        </authorList>
    </citation>
    <scope>NUCLEOTIDE SEQUENCE [LARGE SCALE GENOMIC DNA]</scope>
    <source>
        <strain evidence="2">cv. Punajuju</strain>
    </source>
</reference>
<dbReference type="EMBL" id="CM042014">
    <property type="protein sequence ID" value="KAI3721167.1"/>
    <property type="molecule type" value="Genomic_DNA"/>
</dbReference>
<dbReference type="Proteomes" id="UP001055811">
    <property type="component" value="Linkage Group LG06"/>
</dbReference>
<sequence>MTTTPMTIVLQINPFCNCYGCVQKVKKTLRDLGGVKLLAMNPEIGEFTLLTAEHPDVIKFALKQTFPKKEIILSLEHPNQLPAFNNPNNLITRQPPVSLVAPLNTANVHDLATAFVTMSHAEGLESMEFNQSSTFKINFTNRENQPSTSRSSLGHNIRDTGGVHVKDDGCEYAHPLQPPPPDTTKPSAPLIPTTENHVYGYPAELYGVRRSSEYDDPHGCCTIL</sequence>
<reference evidence="1 2" key="2">
    <citation type="journal article" date="2022" name="Mol. Ecol. Resour.">
        <title>The genomes of chicory, endive, great burdock and yacon provide insights into Asteraceae paleo-polyploidization history and plant inulin production.</title>
        <authorList>
            <person name="Fan W."/>
            <person name="Wang S."/>
            <person name="Wang H."/>
            <person name="Wang A."/>
            <person name="Jiang F."/>
            <person name="Liu H."/>
            <person name="Zhao H."/>
            <person name="Xu D."/>
            <person name="Zhang Y."/>
        </authorList>
    </citation>
    <scope>NUCLEOTIDE SEQUENCE [LARGE SCALE GENOMIC DNA]</scope>
    <source>
        <strain evidence="2">cv. Punajuju</strain>
        <tissue evidence="1">Leaves</tissue>
    </source>
</reference>
<comment type="caution">
    <text evidence="1">The sequence shown here is derived from an EMBL/GenBank/DDBJ whole genome shotgun (WGS) entry which is preliminary data.</text>
</comment>
<evidence type="ECO:0000313" key="1">
    <source>
        <dbReference type="EMBL" id="KAI3721167.1"/>
    </source>
</evidence>
<organism evidence="1 2">
    <name type="scientific">Cichorium intybus</name>
    <name type="common">Chicory</name>
    <dbReference type="NCBI Taxonomy" id="13427"/>
    <lineage>
        <taxon>Eukaryota</taxon>
        <taxon>Viridiplantae</taxon>
        <taxon>Streptophyta</taxon>
        <taxon>Embryophyta</taxon>
        <taxon>Tracheophyta</taxon>
        <taxon>Spermatophyta</taxon>
        <taxon>Magnoliopsida</taxon>
        <taxon>eudicotyledons</taxon>
        <taxon>Gunneridae</taxon>
        <taxon>Pentapetalae</taxon>
        <taxon>asterids</taxon>
        <taxon>campanulids</taxon>
        <taxon>Asterales</taxon>
        <taxon>Asteraceae</taxon>
        <taxon>Cichorioideae</taxon>
        <taxon>Cichorieae</taxon>
        <taxon>Cichoriinae</taxon>
        <taxon>Cichorium</taxon>
    </lineage>
</organism>
<evidence type="ECO:0000313" key="2">
    <source>
        <dbReference type="Proteomes" id="UP001055811"/>
    </source>
</evidence>
<keyword evidence="2" id="KW-1185">Reference proteome</keyword>